<comment type="caution">
    <text evidence="1">The sequence shown here is derived from an EMBL/GenBank/DDBJ whole genome shotgun (WGS) entry which is preliminary data.</text>
</comment>
<dbReference type="PATRIC" id="fig|1423760.3.peg.1209"/>
<reference evidence="1 2" key="1">
    <citation type="journal article" date="2015" name="Genome Announc.">
        <title>Expanding the biotechnology potential of lactobacilli through comparative genomics of 213 strains and associated genera.</title>
        <authorList>
            <person name="Sun Z."/>
            <person name="Harris H.M."/>
            <person name="McCann A."/>
            <person name="Guo C."/>
            <person name="Argimon S."/>
            <person name="Zhang W."/>
            <person name="Yang X."/>
            <person name="Jeffery I.B."/>
            <person name="Cooney J.C."/>
            <person name="Kagawa T.F."/>
            <person name="Liu W."/>
            <person name="Song Y."/>
            <person name="Salvetti E."/>
            <person name="Wrobel A."/>
            <person name="Rasinkangas P."/>
            <person name="Parkhill J."/>
            <person name="Rea M.C."/>
            <person name="O'Sullivan O."/>
            <person name="Ritari J."/>
            <person name="Douillard F.P."/>
            <person name="Paul Ross R."/>
            <person name="Yang R."/>
            <person name="Briner A.E."/>
            <person name="Felis G.E."/>
            <person name="de Vos W.M."/>
            <person name="Barrangou R."/>
            <person name="Klaenhammer T.R."/>
            <person name="Caufield P.W."/>
            <person name="Cui Y."/>
            <person name="Zhang H."/>
            <person name="O'Toole P.W."/>
        </authorList>
    </citation>
    <scope>NUCLEOTIDE SEQUENCE [LARGE SCALE GENOMIC DNA]</scope>
    <source>
        <strain evidence="1 2">DSM 15946</strain>
    </source>
</reference>
<accession>A0A0R1UKG6</accession>
<evidence type="ECO:0000313" key="1">
    <source>
        <dbReference type="EMBL" id="KRL91720.1"/>
    </source>
</evidence>
<proteinExistence type="predicted"/>
<name>A0A0R1UKG6_9LACO</name>
<protein>
    <submittedName>
        <fullName evidence="1">Uncharacterized protein</fullName>
    </submittedName>
</protein>
<gene>
    <name evidence="1" type="ORF">FC43_GL001143</name>
</gene>
<dbReference type="EMBL" id="AZFK01000018">
    <property type="protein sequence ID" value="KRL91720.1"/>
    <property type="molecule type" value="Genomic_DNA"/>
</dbReference>
<dbReference type="Proteomes" id="UP000050816">
    <property type="component" value="Unassembled WGS sequence"/>
</dbReference>
<dbReference type="AlphaFoldDB" id="A0A0R1UKG6"/>
<organism evidence="1 2">
    <name type="scientific">Limosilactobacillus ingluviei DSM 15946</name>
    <dbReference type="NCBI Taxonomy" id="1423760"/>
    <lineage>
        <taxon>Bacteria</taxon>
        <taxon>Bacillati</taxon>
        <taxon>Bacillota</taxon>
        <taxon>Bacilli</taxon>
        <taxon>Lactobacillales</taxon>
        <taxon>Lactobacillaceae</taxon>
        <taxon>Limosilactobacillus</taxon>
    </lineage>
</organism>
<sequence length="234" mass="27578">MRWFVMKTLTRNKWRSRFNLSLLCLRSGEIQEIVTQVVNGVEKRVEEDPTAAIDINITLDINRYDRITIVNEIKNEMVNSAITDARYLAKKYYSVYFAHDWLDGVDVYDSYHFKLIHYDESIIAVDNDAKFIDNMPDANQVLELRLHSPATAKKRAEIEMAAADALKSMIEEDKNDTQFSLPRGFSRSEIESVLQEKLPQKGYEYVVRQRQYEQYIGTWYIHITIKDEVFRNEF</sequence>
<evidence type="ECO:0000313" key="2">
    <source>
        <dbReference type="Proteomes" id="UP000050816"/>
    </source>
</evidence>